<keyword evidence="2" id="KW-1185">Reference proteome</keyword>
<protein>
    <submittedName>
        <fullName evidence="1">Uncharacterized protein</fullName>
    </submittedName>
</protein>
<evidence type="ECO:0000313" key="2">
    <source>
        <dbReference type="Proteomes" id="UP001175226"/>
    </source>
</evidence>
<organism evidence="1 2">
    <name type="scientific">Armillaria borealis</name>
    <dbReference type="NCBI Taxonomy" id="47425"/>
    <lineage>
        <taxon>Eukaryota</taxon>
        <taxon>Fungi</taxon>
        <taxon>Dikarya</taxon>
        <taxon>Basidiomycota</taxon>
        <taxon>Agaricomycotina</taxon>
        <taxon>Agaricomycetes</taxon>
        <taxon>Agaricomycetidae</taxon>
        <taxon>Agaricales</taxon>
        <taxon>Marasmiineae</taxon>
        <taxon>Physalacriaceae</taxon>
        <taxon>Armillaria</taxon>
    </lineage>
</organism>
<dbReference type="EMBL" id="JAUEPT010000043">
    <property type="protein sequence ID" value="KAK0438374.1"/>
    <property type="molecule type" value="Genomic_DNA"/>
</dbReference>
<feature type="non-terminal residue" evidence="1">
    <location>
        <position position="1"/>
    </location>
</feature>
<comment type="caution">
    <text evidence="1">The sequence shown here is derived from an EMBL/GenBank/DDBJ whole genome shotgun (WGS) entry which is preliminary data.</text>
</comment>
<dbReference type="AlphaFoldDB" id="A0AA39J9V2"/>
<proteinExistence type="predicted"/>
<dbReference type="Proteomes" id="UP001175226">
    <property type="component" value="Unassembled WGS sequence"/>
</dbReference>
<sequence length="100" mass="11604">EDFTPRTKEIQGHRHLLTFVDGPRTYLGKTFALAEFKVSKSLSGKVFILLRIWFFRQRSLSLYRTLLSSYLVERSPLFTSTMGVFGLDRKLLVKTALGFR</sequence>
<name>A0AA39J9V2_9AGAR</name>
<gene>
    <name evidence="1" type="ORF">EV421DRAFT_1714366</name>
</gene>
<reference evidence="1" key="1">
    <citation type="submission" date="2023-06" db="EMBL/GenBank/DDBJ databases">
        <authorList>
            <consortium name="Lawrence Berkeley National Laboratory"/>
            <person name="Ahrendt S."/>
            <person name="Sahu N."/>
            <person name="Indic B."/>
            <person name="Wong-Bajracharya J."/>
            <person name="Merenyi Z."/>
            <person name="Ke H.-M."/>
            <person name="Monk M."/>
            <person name="Kocsube S."/>
            <person name="Drula E."/>
            <person name="Lipzen A."/>
            <person name="Balint B."/>
            <person name="Henrissat B."/>
            <person name="Andreopoulos B."/>
            <person name="Martin F.M."/>
            <person name="Harder C.B."/>
            <person name="Rigling D."/>
            <person name="Ford K.L."/>
            <person name="Foster G.D."/>
            <person name="Pangilinan J."/>
            <person name="Papanicolaou A."/>
            <person name="Barry K."/>
            <person name="LaButti K."/>
            <person name="Viragh M."/>
            <person name="Koriabine M."/>
            <person name="Yan M."/>
            <person name="Riley R."/>
            <person name="Champramary S."/>
            <person name="Plett K.L."/>
            <person name="Tsai I.J."/>
            <person name="Slot J."/>
            <person name="Sipos G."/>
            <person name="Plett J."/>
            <person name="Nagy L.G."/>
            <person name="Grigoriev I.V."/>
        </authorList>
    </citation>
    <scope>NUCLEOTIDE SEQUENCE</scope>
    <source>
        <strain evidence="1">FPL87.14</strain>
    </source>
</reference>
<evidence type="ECO:0000313" key="1">
    <source>
        <dbReference type="EMBL" id="KAK0438374.1"/>
    </source>
</evidence>
<accession>A0AA39J9V2</accession>